<dbReference type="Proteomes" id="UP001497623">
    <property type="component" value="Unassembled WGS sequence"/>
</dbReference>
<feature type="region of interest" description="Disordered" evidence="1">
    <location>
        <begin position="180"/>
        <end position="204"/>
    </location>
</feature>
<evidence type="ECO:0000313" key="4">
    <source>
        <dbReference type="Proteomes" id="UP001497623"/>
    </source>
</evidence>
<evidence type="ECO:0000256" key="1">
    <source>
        <dbReference type="SAM" id="MobiDB-lite"/>
    </source>
</evidence>
<name>A0AAV2QBD8_MEGNR</name>
<proteinExistence type="predicted"/>
<comment type="caution">
    <text evidence="3">The sequence shown here is derived from an EMBL/GenBank/DDBJ whole genome shotgun (WGS) entry which is preliminary data.</text>
</comment>
<evidence type="ECO:0000313" key="3">
    <source>
        <dbReference type="EMBL" id="CAL4073751.1"/>
    </source>
</evidence>
<accession>A0AAV2QBD8</accession>
<organism evidence="3 4">
    <name type="scientific">Meganyctiphanes norvegica</name>
    <name type="common">Northern krill</name>
    <name type="synonym">Thysanopoda norvegica</name>
    <dbReference type="NCBI Taxonomy" id="48144"/>
    <lineage>
        <taxon>Eukaryota</taxon>
        <taxon>Metazoa</taxon>
        <taxon>Ecdysozoa</taxon>
        <taxon>Arthropoda</taxon>
        <taxon>Crustacea</taxon>
        <taxon>Multicrustacea</taxon>
        <taxon>Malacostraca</taxon>
        <taxon>Eumalacostraca</taxon>
        <taxon>Eucarida</taxon>
        <taxon>Euphausiacea</taxon>
        <taxon>Euphausiidae</taxon>
        <taxon>Meganyctiphanes</taxon>
    </lineage>
</organism>
<keyword evidence="4" id="KW-1185">Reference proteome</keyword>
<gene>
    <name evidence="3" type="ORF">MNOR_LOCUS9238</name>
</gene>
<dbReference type="EMBL" id="CAXKWB010004433">
    <property type="protein sequence ID" value="CAL4073751.1"/>
    <property type="molecule type" value="Genomic_DNA"/>
</dbReference>
<protein>
    <submittedName>
        <fullName evidence="3">Uncharacterized protein</fullName>
    </submittedName>
</protein>
<feature type="chain" id="PRO_5043461103" evidence="2">
    <location>
        <begin position="22"/>
        <end position="204"/>
    </location>
</feature>
<reference evidence="3 4" key="1">
    <citation type="submission" date="2024-05" db="EMBL/GenBank/DDBJ databases">
        <authorList>
            <person name="Wallberg A."/>
        </authorList>
    </citation>
    <scope>NUCLEOTIDE SEQUENCE [LARGE SCALE GENOMIC DNA]</scope>
</reference>
<sequence>MFPNTNLLLLFISCLLSKASSDLVSRSFAEGNLDLLFTRSFDIVAYSDIDPKYEVNVPNNGLGSGGAFLFDSTQNTPISEYLEFESINKIVHIRISYFCDKYNSELNILIGRTPVYTILCGGDDASVGEAGKWTMTELTYACDPWDGADQCNKLMVQGKGLAEGGAVGVEYIIVATDDSTLPPLEPTVEPTTEPEPITTPVPNY</sequence>
<keyword evidence="2" id="KW-0732">Signal</keyword>
<feature type="signal peptide" evidence="2">
    <location>
        <begin position="1"/>
        <end position="21"/>
    </location>
</feature>
<evidence type="ECO:0000256" key="2">
    <source>
        <dbReference type="SAM" id="SignalP"/>
    </source>
</evidence>
<dbReference type="AlphaFoldDB" id="A0AAV2QBD8"/>
<feature type="compositionally biased region" description="Low complexity" evidence="1">
    <location>
        <begin position="180"/>
        <end position="196"/>
    </location>
</feature>
<feature type="non-terminal residue" evidence="3">
    <location>
        <position position="204"/>
    </location>
</feature>